<proteinExistence type="predicted"/>
<sequence length="118" mass="14111">MEEEKSETIKIRIEKSKKTKWKNRCSEKNITLSQLIIGSVEERLFDDERRKILTFIEKQDNIFKKVENNINQYAKVANSQKFISESELKVFSKKLDEIEKLKKEQNGIFSKIYFMLSQ</sequence>
<protein>
    <recommendedName>
        <fullName evidence="3">Plasmid mobilization relaxosome protein MobC</fullName>
    </recommendedName>
</protein>
<dbReference type="EMBL" id="JACAGJ010000003">
    <property type="protein sequence ID" value="MDM1072122.1"/>
    <property type="molecule type" value="Genomic_DNA"/>
</dbReference>
<evidence type="ECO:0000313" key="2">
    <source>
        <dbReference type="Proteomes" id="UP001170959"/>
    </source>
</evidence>
<reference evidence="1" key="2">
    <citation type="journal article" date="2022" name="Sci. Total Environ.">
        <title>Prevalence, transmission, and molecular epidemiology of tet(X)-positive bacteria among humans, animals, and environmental niches in China: An epidemiological, and genomic-based study.</title>
        <authorList>
            <person name="Dong N."/>
            <person name="Zeng Y."/>
            <person name="Cai C."/>
            <person name="Sun C."/>
            <person name="Lu J."/>
            <person name="Liu C."/>
            <person name="Zhou H."/>
            <person name="Sun Q."/>
            <person name="Shu L."/>
            <person name="Wang H."/>
            <person name="Wang Y."/>
            <person name="Wang S."/>
            <person name="Wu C."/>
            <person name="Chan E.W."/>
            <person name="Chen G."/>
            <person name="Shen Z."/>
            <person name="Chen S."/>
            <person name="Zhang R."/>
        </authorList>
    </citation>
    <scope>NUCLEOTIDE SEQUENCE</scope>
    <source>
        <strain evidence="1">R655-4</strain>
    </source>
</reference>
<comment type="caution">
    <text evidence="1">The sequence shown here is derived from an EMBL/GenBank/DDBJ whole genome shotgun (WGS) entry which is preliminary data.</text>
</comment>
<organism evidence="1 2">
    <name type="scientific">Empedobacter brevis</name>
    <dbReference type="NCBI Taxonomy" id="247"/>
    <lineage>
        <taxon>Bacteria</taxon>
        <taxon>Pseudomonadati</taxon>
        <taxon>Bacteroidota</taxon>
        <taxon>Flavobacteriia</taxon>
        <taxon>Flavobacteriales</taxon>
        <taxon>Weeksellaceae</taxon>
        <taxon>Empedobacter</taxon>
    </lineage>
</organism>
<dbReference type="RefSeq" id="WP_286492323.1">
    <property type="nucleotide sequence ID" value="NZ_JACAGJ010000003.1"/>
</dbReference>
<reference evidence="1" key="1">
    <citation type="submission" date="2020-06" db="EMBL/GenBank/DDBJ databases">
        <authorList>
            <person name="Dong N."/>
        </authorList>
    </citation>
    <scope>NUCLEOTIDE SEQUENCE</scope>
    <source>
        <strain evidence="1">R655-4</strain>
    </source>
</reference>
<dbReference type="AlphaFoldDB" id="A0AAJ1V7N8"/>
<name>A0AAJ1V7N8_9FLAO</name>
<gene>
    <name evidence="1" type="ORF">HX001_06385</name>
</gene>
<evidence type="ECO:0008006" key="3">
    <source>
        <dbReference type="Google" id="ProtNLM"/>
    </source>
</evidence>
<accession>A0AAJ1V7N8</accession>
<dbReference type="Proteomes" id="UP001170959">
    <property type="component" value="Unassembled WGS sequence"/>
</dbReference>
<evidence type="ECO:0000313" key="1">
    <source>
        <dbReference type="EMBL" id="MDM1072122.1"/>
    </source>
</evidence>